<name>A0A0B7AFM8_9EUPU</name>
<dbReference type="EMBL" id="HACG01032964">
    <property type="protein sequence ID" value="CEK79829.1"/>
    <property type="molecule type" value="Transcribed_RNA"/>
</dbReference>
<reference evidence="1" key="1">
    <citation type="submission" date="2014-12" db="EMBL/GenBank/DDBJ databases">
        <title>Insight into the proteome of Arion vulgaris.</title>
        <authorList>
            <person name="Aradska J."/>
            <person name="Bulat T."/>
            <person name="Smidak R."/>
            <person name="Sarate P."/>
            <person name="Gangsoo J."/>
            <person name="Sialana F."/>
            <person name="Bilban M."/>
            <person name="Lubec G."/>
        </authorList>
    </citation>
    <scope>NUCLEOTIDE SEQUENCE</scope>
    <source>
        <tissue evidence="1">Skin</tissue>
    </source>
</reference>
<accession>A0A0B7AFM8</accession>
<proteinExistence type="predicted"/>
<feature type="non-terminal residue" evidence="1">
    <location>
        <position position="85"/>
    </location>
</feature>
<feature type="non-terminal residue" evidence="1">
    <location>
        <position position="1"/>
    </location>
</feature>
<evidence type="ECO:0000313" key="1">
    <source>
        <dbReference type="EMBL" id="CEK79829.1"/>
    </source>
</evidence>
<gene>
    <name evidence="1" type="primary">ORF117719</name>
</gene>
<dbReference type="AlphaFoldDB" id="A0A0B7AFM8"/>
<organism evidence="1">
    <name type="scientific">Arion vulgaris</name>
    <dbReference type="NCBI Taxonomy" id="1028688"/>
    <lineage>
        <taxon>Eukaryota</taxon>
        <taxon>Metazoa</taxon>
        <taxon>Spiralia</taxon>
        <taxon>Lophotrochozoa</taxon>
        <taxon>Mollusca</taxon>
        <taxon>Gastropoda</taxon>
        <taxon>Heterobranchia</taxon>
        <taxon>Euthyneura</taxon>
        <taxon>Panpulmonata</taxon>
        <taxon>Eupulmonata</taxon>
        <taxon>Stylommatophora</taxon>
        <taxon>Helicina</taxon>
        <taxon>Arionoidea</taxon>
        <taxon>Arionidae</taxon>
        <taxon>Arion</taxon>
    </lineage>
</organism>
<sequence>SEKRRKKEHVLLNSKTNLYRSNIKDNNILNICVLTQTNGQSKFDLVYSCSLAKVYILCPLGNSEHQPGPLSMVLSIKVNLDHNVS</sequence>
<protein>
    <submittedName>
        <fullName evidence="1">Uncharacterized protein</fullName>
    </submittedName>
</protein>